<dbReference type="RefSeq" id="WP_184207812.1">
    <property type="nucleotide sequence ID" value="NZ_JACHIF010000003.1"/>
</dbReference>
<gene>
    <name evidence="2" type="ORF">HNQ64_001943</name>
</gene>
<dbReference type="EMBL" id="JACHIF010000003">
    <property type="protein sequence ID" value="MBB5037694.1"/>
    <property type="molecule type" value="Genomic_DNA"/>
</dbReference>
<feature type="chain" id="PRO_5030802156" description="N-formylglutamate amidohydrolase" evidence="1">
    <location>
        <begin position="21"/>
        <end position="299"/>
    </location>
</feature>
<dbReference type="AlphaFoldDB" id="A0A7W7YKD0"/>
<reference evidence="2 3" key="1">
    <citation type="submission" date="2020-08" db="EMBL/GenBank/DDBJ databases">
        <title>Genomic Encyclopedia of Type Strains, Phase IV (KMG-IV): sequencing the most valuable type-strain genomes for metagenomic binning, comparative biology and taxonomic classification.</title>
        <authorList>
            <person name="Goeker M."/>
        </authorList>
    </citation>
    <scope>NUCLEOTIDE SEQUENCE [LARGE SCALE GENOMIC DNA]</scope>
    <source>
        <strain evidence="2 3">DSM 12251</strain>
    </source>
</reference>
<dbReference type="SUPFAM" id="SSF53187">
    <property type="entry name" value="Zn-dependent exopeptidases"/>
    <property type="match status" value="1"/>
</dbReference>
<proteinExistence type="predicted"/>
<evidence type="ECO:0000256" key="1">
    <source>
        <dbReference type="SAM" id="SignalP"/>
    </source>
</evidence>
<dbReference type="Gene3D" id="3.40.630.40">
    <property type="entry name" value="Zn-dependent exopeptidases"/>
    <property type="match status" value="1"/>
</dbReference>
<comment type="caution">
    <text evidence="2">The sequence shown here is derived from an EMBL/GenBank/DDBJ whole genome shotgun (WGS) entry which is preliminary data.</text>
</comment>
<feature type="signal peptide" evidence="1">
    <location>
        <begin position="1"/>
        <end position="20"/>
    </location>
</feature>
<evidence type="ECO:0000313" key="3">
    <source>
        <dbReference type="Proteomes" id="UP000534294"/>
    </source>
</evidence>
<organism evidence="2 3">
    <name type="scientific">Prosthecobacter dejongeii</name>
    <dbReference type="NCBI Taxonomy" id="48465"/>
    <lineage>
        <taxon>Bacteria</taxon>
        <taxon>Pseudomonadati</taxon>
        <taxon>Verrucomicrobiota</taxon>
        <taxon>Verrucomicrobiia</taxon>
        <taxon>Verrucomicrobiales</taxon>
        <taxon>Verrucomicrobiaceae</taxon>
        <taxon>Prosthecobacter</taxon>
    </lineage>
</organism>
<name>A0A7W7YKD0_9BACT</name>
<keyword evidence="1" id="KW-0732">Signal</keyword>
<sequence>MFGKSLLLLTLTASILSLQAEDVLKYVDARPGSLPILITVPHGGDLKPANILARRYGVTAKDSNTAELSVMISEELRKLYGGAPHLVICRLHRSKLDCNRELNEAAQGDPVATATWKRFHEAAEGVEQQVTRSFGAGLTIDLHGHRHEEPRVELGYLISGSQLNTSDEALDRDPKYLRLTSVKELDQRSPQSFSALIRGPQSLGALLEAQGFRSIPSPGKPSPGKAVYFSGSYDVAAHGSRDGGSISAIQVECPWNGVRDTSENQRRFAKALATALGDYFKIHFQMTLVPDKSSQPARP</sequence>
<evidence type="ECO:0008006" key="4">
    <source>
        <dbReference type="Google" id="ProtNLM"/>
    </source>
</evidence>
<protein>
    <recommendedName>
        <fullName evidence="4">N-formylglutamate amidohydrolase</fullName>
    </recommendedName>
</protein>
<evidence type="ECO:0000313" key="2">
    <source>
        <dbReference type="EMBL" id="MBB5037694.1"/>
    </source>
</evidence>
<keyword evidence="3" id="KW-1185">Reference proteome</keyword>
<dbReference type="Proteomes" id="UP000534294">
    <property type="component" value="Unassembled WGS sequence"/>
</dbReference>
<accession>A0A7W7YKD0</accession>